<organism evidence="4 5">
    <name type="scientific">Planosporangium mesophilum</name>
    <dbReference type="NCBI Taxonomy" id="689768"/>
    <lineage>
        <taxon>Bacteria</taxon>
        <taxon>Bacillati</taxon>
        <taxon>Actinomycetota</taxon>
        <taxon>Actinomycetes</taxon>
        <taxon>Micromonosporales</taxon>
        <taxon>Micromonosporaceae</taxon>
        <taxon>Planosporangium</taxon>
    </lineage>
</organism>
<dbReference type="RefSeq" id="WP_168112886.1">
    <property type="nucleotide sequence ID" value="NZ_BOON01000003.1"/>
</dbReference>
<evidence type="ECO:0000259" key="3">
    <source>
        <dbReference type="PROSITE" id="PS50937"/>
    </source>
</evidence>
<dbReference type="EMBL" id="BOON01000003">
    <property type="protein sequence ID" value="GII20867.1"/>
    <property type="molecule type" value="Genomic_DNA"/>
</dbReference>
<dbReference type="AlphaFoldDB" id="A0A8J3T7R1"/>
<dbReference type="SUPFAM" id="SSF46955">
    <property type="entry name" value="Putative DNA-binding domain"/>
    <property type="match status" value="1"/>
</dbReference>
<accession>A0A8J3T7R1</accession>
<dbReference type="PRINTS" id="PR00040">
    <property type="entry name" value="HTHMERR"/>
</dbReference>
<evidence type="ECO:0000313" key="5">
    <source>
        <dbReference type="Proteomes" id="UP000599074"/>
    </source>
</evidence>
<sequence>MRIGELSRLSQVSVATIKYYLREDLLPPGTATATNQATYTEAHVRRLRLIRALIDVGGLSVARARDVIAAVDAGDLPPHTLLGIAHGAVTRPPDRSGTDPAWHAARTEVVELVHRRGWSVSPDSPGLDQAADAIRALRTLGQDDLLGCLETYADAAELVAGRELDIVVARADPTRMVEGVITGTVLGEVLLASLRLLAQQDASARHLGAAPPPTTPTDQRGSNTAATT</sequence>
<dbReference type="Pfam" id="PF13411">
    <property type="entry name" value="MerR_1"/>
    <property type="match status" value="1"/>
</dbReference>
<evidence type="ECO:0000256" key="1">
    <source>
        <dbReference type="ARBA" id="ARBA00023125"/>
    </source>
</evidence>
<keyword evidence="5" id="KW-1185">Reference proteome</keyword>
<keyword evidence="1" id="KW-0238">DNA-binding</keyword>
<dbReference type="GO" id="GO:0003677">
    <property type="term" value="F:DNA binding"/>
    <property type="evidence" value="ECO:0007669"/>
    <property type="project" value="UniProtKB-KW"/>
</dbReference>
<feature type="domain" description="HTH merR-type" evidence="3">
    <location>
        <begin position="1"/>
        <end position="70"/>
    </location>
</feature>
<feature type="region of interest" description="Disordered" evidence="2">
    <location>
        <begin position="206"/>
        <end position="228"/>
    </location>
</feature>
<proteinExistence type="predicted"/>
<dbReference type="PANTHER" id="PTHR30204">
    <property type="entry name" value="REDOX-CYCLING DRUG-SENSING TRANSCRIPTIONAL ACTIVATOR SOXR"/>
    <property type="match status" value="1"/>
</dbReference>
<dbReference type="InterPro" id="IPR047057">
    <property type="entry name" value="MerR_fam"/>
</dbReference>
<name>A0A8J3T7R1_9ACTN</name>
<dbReference type="CDD" id="cd04780">
    <property type="entry name" value="HTH_MerR-like_sg5"/>
    <property type="match status" value="1"/>
</dbReference>
<feature type="compositionally biased region" description="Polar residues" evidence="2">
    <location>
        <begin position="216"/>
        <end position="228"/>
    </location>
</feature>
<dbReference type="PROSITE" id="PS50937">
    <property type="entry name" value="HTH_MERR_2"/>
    <property type="match status" value="1"/>
</dbReference>
<dbReference type="InterPro" id="IPR000551">
    <property type="entry name" value="MerR-type_HTH_dom"/>
</dbReference>
<dbReference type="PANTHER" id="PTHR30204:SF98">
    <property type="entry name" value="HTH-TYPE TRANSCRIPTIONAL REGULATOR ADHR"/>
    <property type="match status" value="1"/>
</dbReference>
<comment type="caution">
    <text evidence="4">The sequence shown here is derived from an EMBL/GenBank/DDBJ whole genome shotgun (WGS) entry which is preliminary data.</text>
</comment>
<reference evidence="4" key="1">
    <citation type="submission" date="2021-01" db="EMBL/GenBank/DDBJ databases">
        <title>Whole genome shotgun sequence of Planosporangium mesophilum NBRC 109066.</title>
        <authorList>
            <person name="Komaki H."/>
            <person name="Tamura T."/>
        </authorList>
    </citation>
    <scope>NUCLEOTIDE SEQUENCE</scope>
    <source>
        <strain evidence="4">NBRC 109066</strain>
    </source>
</reference>
<evidence type="ECO:0000313" key="4">
    <source>
        <dbReference type="EMBL" id="GII20867.1"/>
    </source>
</evidence>
<evidence type="ECO:0000256" key="2">
    <source>
        <dbReference type="SAM" id="MobiDB-lite"/>
    </source>
</evidence>
<dbReference type="SMART" id="SM00422">
    <property type="entry name" value="HTH_MERR"/>
    <property type="match status" value="1"/>
</dbReference>
<dbReference type="Proteomes" id="UP000599074">
    <property type="component" value="Unassembled WGS sequence"/>
</dbReference>
<dbReference type="Gene3D" id="1.10.1660.10">
    <property type="match status" value="1"/>
</dbReference>
<dbReference type="InterPro" id="IPR009061">
    <property type="entry name" value="DNA-bd_dom_put_sf"/>
</dbReference>
<dbReference type="GO" id="GO:0003700">
    <property type="term" value="F:DNA-binding transcription factor activity"/>
    <property type="evidence" value="ECO:0007669"/>
    <property type="project" value="InterPro"/>
</dbReference>
<protein>
    <submittedName>
        <fullName evidence="4">MerR family transcriptional regulator</fullName>
    </submittedName>
</protein>
<gene>
    <name evidence="4" type="ORF">Pme01_04640</name>
</gene>